<protein>
    <recommendedName>
        <fullName evidence="3">AB hydrolase-1 domain-containing protein</fullName>
    </recommendedName>
</protein>
<dbReference type="InterPro" id="IPR029058">
    <property type="entry name" value="AB_hydrolase_fold"/>
</dbReference>
<organism evidence="4 5">
    <name type="scientific">Thalassiosira pseudonana</name>
    <name type="common">Marine diatom</name>
    <name type="synonym">Cyclotella nana</name>
    <dbReference type="NCBI Taxonomy" id="35128"/>
    <lineage>
        <taxon>Eukaryota</taxon>
        <taxon>Sar</taxon>
        <taxon>Stramenopiles</taxon>
        <taxon>Ochrophyta</taxon>
        <taxon>Bacillariophyta</taxon>
        <taxon>Coscinodiscophyceae</taxon>
        <taxon>Thalassiosirophycidae</taxon>
        <taxon>Thalassiosirales</taxon>
        <taxon>Thalassiosiraceae</taxon>
        <taxon>Thalassiosira</taxon>
    </lineage>
</organism>
<evidence type="ECO:0000256" key="1">
    <source>
        <dbReference type="ARBA" id="ARBA00010088"/>
    </source>
</evidence>
<dbReference type="PANTHER" id="PTHR43798:SF27">
    <property type="entry name" value="HYDROLASE ALPHA_BETA HYDROLASE FOLD FAMILY"/>
    <property type="match status" value="1"/>
</dbReference>
<comment type="similarity">
    <text evidence="1">Belongs to the peptidase S33 family.</text>
</comment>
<dbReference type="InterPro" id="IPR000073">
    <property type="entry name" value="AB_hydrolase_1"/>
</dbReference>
<dbReference type="SUPFAM" id="SSF53474">
    <property type="entry name" value="alpha/beta-Hydrolases"/>
    <property type="match status" value="1"/>
</dbReference>
<dbReference type="GO" id="GO:0006654">
    <property type="term" value="P:phosphatidic acid biosynthetic process"/>
    <property type="evidence" value="ECO:0000318"/>
    <property type="project" value="GO_Central"/>
</dbReference>
<dbReference type="PANTHER" id="PTHR43798">
    <property type="entry name" value="MONOACYLGLYCEROL LIPASE"/>
    <property type="match status" value="1"/>
</dbReference>
<sequence>MSLTSQQHYPIVALHGGPSVPSQYLYPLEQVVPYRSIVFYDQLGCGKSDEPSNLKYYSTEQSVEDLKVVLKKLGVRKFHLYGQSYGGILAFEYMKHVASNPSSYSDDDDDMKCLSAILSSAPSNVKQVEEEYVRLLVNLQANNEGLSDAKLAQLFRRNHQCRLEEMPTLLADAYANAGKVWRGTDAIKDYVASQPDEDAARMPSSLIMRGERDFVSEDSAAGWKNAFNTKFLRYKTLEGCSHHGLFENGKMYGDIVDSYFEEYD</sequence>
<proteinExistence type="inferred from homology"/>
<keyword evidence="5" id="KW-1185">Reference proteome</keyword>
<dbReference type="eggNOG" id="ENOG502S8ER">
    <property type="taxonomic scope" value="Eukaryota"/>
</dbReference>
<feature type="domain" description="AB hydrolase-1" evidence="3">
    <location>
        <begin position="10"/>
        <end position="146"/>
    </location>
</feature>
<gene>
    <name evidence="4" type="ORF">THAPSDRAFT_22365</name>
</gene>
<evidence type="ECO:0000256" key="2">
    <source>
        <dbReference type="ARBA" id="ARBA00022801"/>
    </source>
</evidence>
<reference evidence="4 5" key="1">
    <citation type="journal article" date="2004" name="Science">
        <title>The genome of the diatom Thalassiosira pseudonana: ecology, evolution, and metabolism.</title>
        <authorList>
            <person name="Armbrust E.V."/>
            <person name="Berges J.A."/>
            <person name="Bowler C."/>
            <person name="Green B.R."/>
            <person name="Martinez D."/>
            <person name="Putnam N.H."/>
            <person name="Zhou S."/>
            <person name="Allen A.E."/>
            <person name="Apt K.E."/>
            <person name="Bechner M."/>
            <person name="Brzezinski M.A."/>
            <person name="Chaal B.K."/>
            <person name="Chiovitti A."/>
            <person name="Davis A.K."/>
            <person name="Demarest M.S."/>
            <person name="Detter J.C."/>
            <person name="Glavina T."/>
            <person name="Goodstein D."/>
            <person name="Hadi M.Z."/>
            <person name="Hellsten U."/>
            <person name="Hildebrand M."/>
            <person name="Jenkins B.D."/>
            <person name="Jurka J."/>
            <person name="Kapitonov V.V."/>
            <person name="Kroger N."/>
            <person name="Lau W.W."/>
            <person name="Lane T.W."/>
            <person name="Larimer F.W."/>
            <person name="Lippmeier J.C."/>
            <person name="Lucas S."/>
            <person name="Medina M."/>
            <person name="Montsant A."/>
            <person name="Obornik M."/>
            <person name="Parker M.S."/>
            <person name="Palenik B."/>
            <person name="Pazour G.J."/>
            <person name="Richardson P.M."/>
            <person name="Rynearson T.A."/>
            <person name="Saito M.A."/>
            <person name="Schwartz D.C."/>
            <person name="Thamatrakoln K."/>
            <person name="Valentin K."/>
            <person name="Vardi A."/>
            <person name="Wilkerson F.P."/>
            <person name="Rokhsar D.S."/>
        </authorList>
    </citation>
    <scope>NUCLEOTIDE SEQUENCE [LARGE SCALE GENOMIC DNA]</scope>
    <source>
        <strain evidence="4 5">CCMP1335</strain>
    </source>
</reference>
<dbReference type="OMA" id="FEWDIID"/>
<evidence type="ECO:0000313" key="5">
    <source>
        <dbReference type="Proteomes" id="UP000001449"/>
    </source>
</evidence>
<reference evidence="4 5" key="2">
    <citation type="journal article" date="2008" name="Nature">
        <title>The Phaeodactylum genome reveals the evolutionary history of diatom genomes.</title>
        <authorList>
            <person name="Bowler C."/>
            <person name="Allen A.E."/>
            <person name="Badger J.H."/>
            <person name="Grimwood J."/>
            <person name="Jabbari K."/>
            <person name="Kuo A."/>
            <person name="Maheswari U."/>
            <person name="Martens C."/>
            <person name="Maumus F."/>
            <person name="Otillar R.P."/>
            <person name="Rayko E."/>
            <person name="Salamov A."/>
            <person name="Vandepoele K."/>
            <person name="Beszteri B."/>
            <person name="Gruber A."/>
            <person name="Heijde M."/>
            <person name="Katinka M."/>
            <person name="Mock T."/>
            <person name="Valentin K."/>
            <person name="Verret F."/>
            <person name="Berges J.A."/>
            <person name="Brownlee C."/>
            <person name="Cadoret J.P."/>
            <person name="Chiovitti A."/>
            <person name="Choi C.J."/>
            <person name="Coesel S."/>
            <person name="De Martino A."/>
            <person name="Detter J.C."/>
            <person name="Durkin C."/>
            <person name="Falciatore A."/>
            <person name="Fournet J."/>
            <person name="Haruta M."/>
            <person name="Huysman M.J."/>
            <person name="Jenkins B.D."/>
            <person name="Jiroutova K."/>
            <person name="Jorgensen R.E."/>
            <person name="Joubert Y."/>
            <person name="Kaplan A."/>
            <person name="Kroger N."/>
            <person name="Kroth P.G."/>
            <person name="La Roche J."/>
            <person name="Lindquist E."/>
            <person name="Lommer M."/>
            <person name="Martin-Jezequel V."/>
            <person name="Lopez P.J."/>
            <person name="Lucas S."/>
            <person name="Mangogna M."/>
            <person name="McGinnis K."/>
            <person name="Medlin L.K."/>
            <person name="Montsant A."/>
            <person name="Oudot-Le Secq M.P."/>
            <person name="Napoli C."/>
            <person name="Obornik M."/>
            <person name="Parker M.S."/>
            <person name="Petit J.L."/>
            <person name="Porcel B.M."/>
            <person name="Poulsen N."/>
            <person name="Robison M."/>
            <person name="Rychlewski L."/>
            <person name="Rynearson T.A."/>
            <person name="Schmutz J."/>
            <person name="Shapiro H."/>
            <person name="Siaut M."/>
            <person name="Stanley M."/>
            <person name="Sussman M.R."/>
            <person name="Taylor A.R."/>
            <person name="Vardi A."/>
            <person name="von Dassow P."/>
            <person name="Vyverman W."/>
            <person name="Willis A."/>
            <person name="Wyrwicz L.S."/>
            <person name="Rokhsar D.S."/>
            <person name="Weissenbach J."/>
            <person name="Armbrust E.V."/>
            <person name="Green B.R."/>
            <person name="Van de Peer Y."/>
            <person name="Grigoriev I.V."/>
        </authorList>
    </citation>
    <scope>NUCLEOTIDE SEQUENCE [LARGE SCALE GENOMIC DNA]</scope>
    <source>
        <strain evidence="4 5">CCMP1335</strain>
    </source>
</reference>
<dbReference type="HOGENOM" id="CLU_1055520_0_0_1"/>
<dbReference type="PRINTS" id="PR00793">
    <property type="entry name" value="PROAMNOPTASE"/>
</dbReference>
<dbReference type="GO" id="GO:0042171">
    <property type="term" value="F:lysophosphatidic acid acyltransferase activity"/>
    <property type="evidence" value="ECO:0000318"/>
    <property type="project" value="GO_Central"/>
</dbReference>
<dbReference type="InParanoid" id="B8BZX3"/>
<dbReference type="GO" id="GO:0008233">
    <property type="term" value="F:peptidase activity"/>
    <property type="evidence" value="ECO:0007669"/>
    <property type="project" value="InterPro"/>
</dbReference>
<evidence type="ECO:0000313" key="4">
    <source>
        <dbReference type="EMBL" id="EED93421.1"/>
    </source>
</evidence>
<dbReference type="InterPro" id="IPR002410">
    <property type="entry name" value="Peptidase_S33"/>
</dbReference>
<dbReference type="KEGG" id="tps:THAPSDRAFT_22365"/>
<dbReference type="Gene3D" id="3.40.50.1820">
    <property type="entry name" value="alpha/beta hydrolase"/>
    <property type="match status" value="1"/>
</dbReference>
<dbReference type="GO" id="GO:0052689">
    <property type="term" value="F:carboxylic ester hydrolase activity"/>
    <property type="evidence" value="ECO:0000318"/>
    <property type="project" value="GO_Central"/>
</dbReference>
<keyword evidence="2" id="KW-0378">Hydrolase</keyword>
<dbReference type="PaxDb" id="35128-Thaps22365"/>
<dbReference type="AlphaFoldDB" id="B8BZX3"/>
<dbReference type="Pfam" id="PF00561">
    <property type="entry name" value="Abhydrolase_1"/>
    <property type="match status" value="1"/>
</dbReference>
<dbReference type="RefSeq" id="XP_002289884.1">
    <property type="nucleotide sequence ID" value="XM_002289848.1"/>
</dbReference>
<dbReference type="InterPro" id="IPR050266">
    <property type="entry name" value="AB_hydrolase_sf"/>
</dbReference>
<dbReference type="GO" id="GO:0006508">
    <property type="term" value="P:proteolysis"/>
    <property type="evidence" value="ECO:0007669"/>
    <property type="project" value="InterPro"/>
</dbReference>
<evidence type="ECO:0000259" key="3">
    <source>
        <dbReference type="Pfam" id="PF00561"/>
    </source>
</evidence>
<dbReference type="GeneID" id="7451899"/>
<accession>B8BZX3</accession>
<dbReference type="EMBL" id="CM000641">
    <property type="protein sequence ID" value="EED93421.1"/>
    <property type="molecule type" value="Genomic_DNA"/>
</dbReference>
<dbReference type="Proteomes" id="UP000001449">
    <property type="component" value="Chromosome 4"/>
</dbReference>
<name>B8BZX3_THAPS</name>
<dbReference type="GO" id="GO:0055088">
    <property type="term" value="P:lipid homeostasis"/>
    <property type="evidence" value="ECO:0000318"/>
    <property type="project" value="GO_Central"/>
</dbReference>